<organism evidence="2 3">
    <name type="scientific">Listeria booriae</name>
    <dbReference type="NCBI Taxonomy" id="1552123"/>
    <lineage>
        <taxon>Bacteria</taxon>
        <taxon>Bacillati</taxon>
        <taxon>Bacillota</taxon>
        <taxon>Bacilli</taxon>
        <taxon>Bacillales</taxon>
        <taxon>Listeriaceae</taxon>
        <taxon>Listeria</taxon>
    </lineage>
</organism>
<dbReference type="RefSeq" id="WP_185617890.1">
    <property type="nucleotide sequence ID" value="NZ_JAARMV010000001.1"/>
</dbReference>
<reference evidence="2 3" key="1">
    <citation type="submission" date="2020-03" db="EMBL/GenBank/DDBJ databases">
        <title>Soil Listeria distribution.</title>
        <authorList>
            <person name="Liao J."/>
            <person name="Wiedmann M."/>
        </authorList>
    </citation>
    <scope>NUCLEOTIDE SEQUENCE [LARGE SCALE GENOMIC DNA]</scope>
    <source>
        <strain evidence="2 3">FSL L7-1850</strain>
    </source>
</reference>
<evidence type="ECO:0000313" key="2">
    <source>
        <dbReference type="EMBL" id="MBC2370679.1"/>
    </source>
</evidence>
<keyword evidence="1" id="KW-0812">Transmembrane</keyword>
<dbReference type="EMBL" id="JAARMV010000001">
    <property type="protein sequence ID" value="MBC2370679.1"/>
    <property type="molecule type" value="Genomic_DNA"/>
</dbReference>
<feature type="transmembrane region" description="Helical" evidence="1">
    <location>
        <begin position="6"/>
        <end position="24"/>
    </location>
</feature>
<sequence>MLVLKFIVLVILFLTFAGLADHLYHGKRWNKWVRFPLTVVCFVIGLELFQMAVMMLFDDFGVPMPSWMEWLMEEE</sequence>
<dbReference type="AlphaFoldDB" id="A0A7X1A3N1"/>
<name>A0A7X1A3N1_9LIST</name>
<proteinExistence type="predicted"/>
<dbReference type="Proteomes" id="UP000546244">
    <property type="component" value="Unassembled WGS sequence"/>
</dbReference>
<evidence type="ECO:0000256" key="1">
    <source>
        <dbReference type="SAM" id="Phobius"/>
    </source>
</evidence>
<keyword evidence="1" id="KW-1133">Transmembrane helix</keyword>
<gene>
    <name evidence="2" type="ORF">HBP98_01545</name>
</gene>
<feature type="transmembrane region" description="Helical" evidence="1">
    <location>
        <begin position="36"/>
        <end position="57"/>
    </location>
</feature>
<accession>A0A7X1A3N1</accession>
<protein>
    <submittedName>
        <fullName evidence="2">Uncharacterized protein</fullName>
    </submittedName>
</protein>
<comment type="caution">
    <text evidence="2">The sequence shown here is derived from an EMBL/GenBank/DDBJ whole genome shotgun (WGS) entry which is preliminary data.</text>
</comment>
<evidence type="ECO:0000313" key="3">
    <source>
        <dbReference type="Proteomes" id="UP000546244"/>
    </source>
</evidence>
<keyword evidence="1" id="KW-0472">Membrane</keyword>